<dbReference type="Proteomes" id="UP000245119">
    <property type="component" value="Linkage Group LG7"/>
</dbReference>
<protein>
    <submittedName>
        <fullName evidence="2">Uncharacterized protein</fullName>
    </submittedName>
</protein>
<dbReference type="AlphaFoldDB" id="A0A2T7P1L1"/>
<dbReference type="EMBL" id="PZQS01000007">
    <property type="protein sequence ID" value="PVD27290.1"/>
    <property type="molecule type" value="Genomic_DNA"/>
</dbReference>
<sequence length="525" mass="58444">MDAKFDCIEQEGFKCKQPVSDSANITVPVRFVNRTGSYRCKTDGIRLENMNPCRFNETQVQVSENKLNSWCEAHSALEGRQLIVNCAFSIDVENFTVEYNKTVVASYTKSFCQTSDVCSFGHNPHSAIVKLDNPGNLHGELRCHPDHPTLQLEVKSCSVDTKRDTESNVTGDDKTQQENITVVENSQINFTFELQSIAEEKFRIDVKVCQDALLHRVCGCRWFAVNKPKCSNERNNFTCEVDNSGMHMSFLVKRTDSDIFWMNLGHSSTPALLKHTQLQVTCPPRLTLMSTQVVELTSVADGLSVGLRSYTSNITKYLTKSDSGETIREVTYELSGHPPMFNLTLRLAPKSWTGLGNWTLKVENEFGDTSITFEFISTITQTDLSPSSEDPQESVTTLAIISGCLLSVAAFSVGILLLCVIKMRHGVWGRRRSQFLVPASGSRDNTEEHQVGGLNETGGFQPISHTVAFGAELMEPTPSPRRADGLIYGELEFSDRTPSNVIIGSLPNTQYAQINFADLDYPSQK</sequence>
<proteinExistence type="predicted"/>
<name>A0A2T7P1L1_POMCA</name>
<evidence type="ECO:0000313" key="3">
    <source>
        <dbReference type="Proteomes" id="UP000245119"/>
    </source>
</evidence>
<keyword evidence="1" id="KW-0812">Transmembrane</keyword>
<gene>
    <name evidence="2" type="ORF">C0Q70_12445</name>
</gene>
<reference evidence="2 3" key="1">
    <citation type="submission" date="2018-04" db="EMBL/GenBank/DDBJ databases">
        <title>The genome of golden apple snail Pomacea canaliculata provides insight into stress tolerance and invasive adaptation.</title>
        <authorList>
            <person name="Liu C."/>
            <person name="Liu B."/>
            <person name="Ren Y."/>
            <person name="Zhang Y."/>
            <person name="Wang H."/>
            <person name="Li S."/>
            <person name="Jiang F."/>
            <person name="Yin L."/>
            <person name="Zhang G."/>
            <person name="Qian W."/>
            <person name="Fan W."/>
        </authorList>
    </citation>
    <scope>NUCLEOTIDE SEQUENCE [LARGE SCALE GENOMIC DNA]</scope>
    <source>
        <strain evidence="2">SZHN2017</strain>
        <tissue evidence="2">Muscle</tissue>
    </source>
</reference>
<keyword evidence="3" id="KW-1185">Reference proteome</keyword>
<keyword evidence="1" id="KW-0472">Membrane</keyword>
<comment type="caution">
    <text evidence="2">The sequence shown here is derived from an EMBL/GenBank/DDBJ whole genome shotgun (WGS) entry which is preliminary data.</text>
</comment>
<organism evidence="2 3">
    <name type="scientific">Pomacea canaliculata</name>
    <name type="common">Golden apple snail</name>
    <dbReference type="NCBI Taxonomy" id="400727"/>
    <lineage>
        <taxon>Eukaryota</taxon>
        <taxon>Metazoa</taxon>
        <taxon>Spiralia</taxon>
        <taxon>Lophotrochozoa</taxon>
        <taxon>Mollusca</taxon>
        <taxon>Gastropoda</taxon>
        <taxon>Caenogastropoda</taxon>
        <taxon>Architaenioglossa</taxon>
        <taxon>Ampullarioidea</taxon>
        <taxon>Ampullariidae</taxon>
        <taxon>Pomacea</taxon>
    </lineage>
</organism>
<evidence type="ECO:0000256" key="1">
    <source>
        <dbReference type="SAM" id="Phobius"/>
    </source>
</evidence>
<keyword evidence="1" id="KW-1133">Transmembrane helix</keyword>
<accession>A0A2T7P1L1</accession>
<feature type="transmembrane region" description="Helical" evidence="1">
    <location>
        <begin position="398"/>
        <end position="421"/>
    </location>
</feature>
<evidence type="ECO:0000313" key="2">
    <source>
        <dbReference type="EMBL" id="PVD27290.1"/>
    </source>
</evidence>